<reference evidence="2 3" key="1">
    <citation type="journal article" date="2024" name="G3 (Bethesda)">
        <title>Genome assembly of Hibiscus sabdariffa L. provides insights into metabolisms of medicinal natural products.</title>
        <authorList>
            <person name="Kim T."/>
        </authorList>
    </citation>
    <scope>NUCLEOTIDE SEQUENCE [LARGE SCALE GENOMIC DNA]</scope>
    <source>
        <strain evidence="2">TK-2024</strain>
        <tissue evidence="2">Old leaves</tissue>
    </source>
</reference>
<gene>
    <name evidence="2" type="ORF">V6N12_072005</name>
</gene>
<organism evidence="2 3">
    <name type="scientific">Hibiscus sabdariffa</name>
    <name type="common">roselle</name>
    <dbReference type="NCBI Taxonomy" id="183260"/>
    <lineage>
        <taxon>Eukaryota</taxon>
        <taxon>Viridiplantae</taxon>
        <taxon>Streptophyta</taxon>
        <taxon>Embryophyta</taxon>
        <taxon>Tracheophyta</taxon>
        <taxon>Spermatophyta</taxon>
        <taxon>Magnoliopsida</taxon>
        <taxon>eudicotyledons</taxon>
        <taxon>Gunneridae</taxon>
        <taxon>Pentapetalae</taxon>
        <taxon>rosids</taxon>
        <taxon>malvids</taxon>
        <taxon>Malvales</taxon>
        <taxon>Malvaceae</taxon>
        <taxon>Malvoideae</taxon>
        <taxon>Hibiscus</taxon>
    </lineage>
</organism>
<evidence type="ECO:0000313" key="3">
    <source>
        <dbReference type="Proteomes" id="UP001472677"/>
    </source>
</evidence>
<feature type="region of interest" description="Disordered" evidence="1">
    <location>
        <begin position="64"/>
        <end position="86"/>
    </location>
</feature>
<protein>
    <submittedName>
        <fullName evidence="2">Uncharacterized protein</fullName>
    </submittedName>
</protein>
<dbReference type="Proteomes" id="UP001472677">
    <property type="component" value="Unassembled WGS sequence"/>
</dbReference>
<sequence>MIPLHVVKKPVERGSGHLNQLVGTSELIAARMPIIDRITENGPNTCMGAGKRSSNYQGMEFRNSYSGNERPKQHWEMEFKDATAAA</sequence>
<keyword evidence="3" id="KW-1185">Reference proteome</keyword>
<accession>A0ABR2FLX8</accession>
<dbReference type="EMBL" id="JBBPBM010000006">
    <property type="protein sequence ID" value="KAK8581797.1"/>
    <property type="molecule type" value="Genomic_DNA"/>
</dbReference>
<evidence type="ECO:0000313" key="2">
    <source>
        <dbReference type="EMBL" id="KAK8581797.1"/>
    </source>
</evidence>
<proteinExistence type="predicted"/>
<name>A0ABR2FLX8_9ROSI</name>
<comment type="caution">
    <text evidence="2">The sequence shown here is derived from an EMBL/GenBank/DDBJ whole genome shotgun (WGS) entry which is preliminary data.</text>
</comment>
<evidence type="ECO:0000256" key="1">
    <source>
        <dbReference type="SAM" id="MobiDB-lite"/>
    </source>
</evidence>
<feature type="compositionally biased region" description="Basic and acidic residues" evidence="1">
    <location>
        <begin position="69"/>
        <end position="86"/>
    </location>
</feature>